<proteinExistence type="predicted"/>
<dbReference type="PANTHER" id="PTHR33074:SF76">
    <property type="entry name" value="OS11G0569701 PROTEIN"/>
    <property type="match status" value="1"/>
</dbReference>
<dbReference type="AlphaFoldDB" id="A0ABC9B178"/>
<accession>A0ABC9B178</accession>
<dbReference type="Pfam" id="PF07762">
    <property type="entry name" value="DUF1618"/>
    <property type="match status" value="1"/>
</dbReference>
<evidence type="ECO:0000313" key="3">
    <source>
        <dbReference type="Proteomes" id="UP001497457"/>
    </source>
</evidence>
<dbReference type="Proteomes" id="UP001497457">
    <property type="component" value="Chromosome 23rd"/>
</dbReference>
<dbReference type="PANTHER" id="PTHR33074">
    <property type="entry name" value="EXPRESSED PROTEIN-RELATED"/>
    <property type="match status" value="1"/>
</dbReference>
<gene>
    <name evidence="2" type="ORF">URODEC1_LOCUS59643</name>
</gene>
<dbReference type="InterPro" id="IPR011676">
    <property type="entry name" value="DUF1618"/>
</dbReference>
<sequence>MEAEPTDSPAAAASCSRWVLLNRYGYRRDHSGVADAEKTSVAAAFTSTGRPFGVSFCLKAAPASSSFYYDWADEHEDTIMEEPQAGNAARPPSLSLLPACFFPMDFQRGITHQYPLTRAQGRENTGVLRRGEDGEILVAQLEVTGDHMAELCVNATGEAATLCRNAGEPMRRWRADAAVSVGDRFLCWVDYFHGVLLCDMASDTARLRLLYVSLPDKPDGWWPWPGFDGSRPDPRWSMNLAPTGAGALRLVSVEPRRGCCGSRETTCAHGRSGFAVTTWTLRLTTEENTAMRWTEDGVLHGDELWAFPGYEGVPRVTVKYPIVSPDDPDAVCFMVCEEVYVYKAGTRLWMVEVDTRGKALRSVVCEMSDRWGEGYHLAARLRC</sequence>
<evidence type="ECO:0000313" key="2">
    <source>
        <dbReference type="EMBL" id="CAL4989268.1"/>
    </source>
</evidence>
<keyword evidence="3" id="KW-1185">Reference proteome</keyword>
<feature type="domain" description="DUF1618" evidence="1">
    <location>
        <begin position="188"/>
        <end position="332"/>
    </location>
</feature>
<reference evidence="2" key="1">
    <citation type="submission" date="2024-10" db="EMBL/GenBank/DDBJ databases">
        <authorList>
            <person name="Ryan C."/>
        </authorList>
    </citation>
    <scope>NUCLEOTIDE SEQUENCE [LARGE SCALE GENOMIC DNA]</scope>
</reference>
<organism evidence="2 3">
    <name type="scientific">Urochloa decumbens</name>
    <dbReference type="NCBI Taxonomy" id="240449"/>
    <lineage>
        <taxon>Eukaryota</taxon>
        <taxon>Viridiplantae</taxon>
        <taxon>Streptophyta</taxon>
        <taxon>Embryophyta</taxon>
        <taxon>Tracheophyta</taxon>
        <taxon>Spermatophyta</taxon>
        <taxon>Magnoliopsida</taxon>
        <taxon>Liliopsida</taxon>
        <taxon>Poales</taxon>
        <taxon>Poaceae</taxon>
        <taxon>PACMAD clade</taxon>
        <taxon>Panicoideae</taxon>
        <taxon>Panicodae</taxon>
        <taxon>Paniceae</taxon>
        <taxon>Melinidinae</taxon>
        <taxon>Urochloa</taxon>
    </lineage>
</organism>
<evidence type="ECO:0000259" key="1">
    <source>
        <dbReference type="Pfam" id="PF07762"/>
    </source>
</evidence>
<protein>
    <recommendedName>
        <fullName evidence="1">DUF1618 domain-containing protein</fullName>
    </recommendedName>
</protein>
<dbReference type="EMBL" id="OZ075133">
    <property type="protein sequence ID" value="CAL4989268.1"/>
    <property type="molecule type" value="Genomic_DNA"/>
</dbReference>
<name>A0ABC9B178_9POAL</name>